<proteinExistence type="predicted"/>
<protein>
    <submittedName>
        <fullName evidence="1">Uncharacterized protein</fullName>
    </submittedName>
</protein>
<dbReference type="STRING" id="1465490.SAMN05444277_105194"/>
<evidence type="ECO:0000313" key="2">
    <source>
        <dbReference type="Proteomes" id="UP000199031"/>
    </source>
</evidence>
<organism evidence="1 2">
    <name type="scientific">Parafilimonas terrae</name>
    <dbReference type="NCBI Taxonomy" id="1465490"/>
    <lineage>
        <taxon>Bacteria</taxon>
        <taxon>Pseudomonadati</taxon>
        <taxon>Bacteroidota</taxon>
        <taxon>Chitinophagia</taxon>
        <taxon>Chitinophagales</taxon>
        <taxon>Chitinophagaceae</taxon>
        <taxon>Parafilimonas</taxon>
    </lineage>
</organism>
<dbReference type="Proteomes" id="UP000199031">
    <property type="component" value="Unassembled WGS sequence"/>
</dbReference>
<gene>
    <name evidence="1" type="ORF">SAMN05444277_105194</name>
</gene>
<reference evidence="1 2" key="1">
    <citation type="submission" date="2016-10" db="EMBL/GenBank/DDBJ databases">
        <authorList>
            <person name="de Groot N.N."/>
        </authorList>
    </citation>
    <scope>NUCLEOTIDE SEQUENCE [LARGE SCALE GENOMIC DNA]</scope>
    <source>
        <strain evidence="1 2">DSM 28286</strain>
    </source>
</reference>
<accession>A0A1I5VUP4</accession>
<dbReference type="AlphaFoldDB" id="A0A1I5VUP4"/>
<keyword evidence="2" id="KW-1185">Reference proteome</keyword>
<name>A0A1I5VUP4_9BACT</name>
<sequence>MYDCKVYMFYRTNKYLLLAKFVGLICFAKNFCYERNFINSCIELEGMHA</sequence>
<evidence type="ECO:0000313" key="1">
    <source>
        <dbReference type="EMBL" id="SFQ11123.1"/>
    </source>
</evidence>
<dbReference type="EMBL" id="FOXQ01000005">
    <property type="protein sequence ID" value="SFQ11123.1"/>
    <property type="molecule type" value="Genomic_DNA"/>
</dbReference>